<sequence length="134" mass="14608">MSASIFFQDVDCIIGCSVGETPHVPNHRGNWILINAALNDAFDPGPRYQPPAPALLICTASRGLTERLSLAIDLCSASQQPVAEVITMTCKHVSGRGSVYCVLTPSPDSSTQYHRVVLREQLYPRTLPHNLHAL</sequence>
<proteinExistence type="predicted"/>
<keyword evidence="2" id="KW-1185">Reference proteome</keyword>
<gene>
    <name evidence="1" type="ORF">MUK42_32390</name>
</gene>
<evidence type="ECO:0000313" key="2">
    <source>
        <dbReference type="Proteomes" id="UP001055439"/>
    </source>
</evidence>
<name>A0A9E7F6U5_9LILI</name>
<reference evidence="1" key="1">
    <citation type="submission" date="2022-05" db="EMBL/GenBank/DDBJ databases">
        <title>The Musa troglodytarum L. genome provides insights into the mechanism of non-climacteric behaviour and enrichment of carotenoids.</title>
        <authorList>
            <person name="Wang J."/>
        </authorList>
    </citation>
    <scope>NUCLEOTIDE SEQUENCE</scope>
    <source>
        <tissue evidence="1">Leaf</tissue>
    </source>
</reference>
<evidence type="ECO:0000313" key="1">
    <source>
        <dbReference type="EMBL" id="URD90829.1"/>
    </source>
</evidence>
<dbReference type="EMBL" id="CP097504">
    <property type="protein sequence ID" value="URD90829.1"/>
    <property type="molecule type" value="Genomic_DNA"/>
</dbReference>
<protein>
    <submittedName>
        <fullName evidence="1">Uncharacterized protein</fullName>
    </submittedName>
</protein>
<accession>A0A9E7F6U5</accession>
<organism evidence="1 2">
    <name type="scientific">Musa troglodytarum</name>
    <name type="common">fe'i banana</name>
    <dbReference type="NCBI Taxonomy" id="320322"/>
    <lineage>
        <taxon>Eukaryota</taxon>
        <taxon>Viridiplantae</taxon>
        <taxon>Streptophyta</taxon>
        <taxon>Embryophyta</taxon>
        <taxon>Tracheophyta</taxon>
        <taxon>Spermatophyta</taxon>
        <taxon>Magnoliopsida</taxon>
        <taxon>Liliopsida</taxon>
        <taxon>Zingiberales</taxon>
        <taxon>Musaceae</taxon>
        <taxon>Musa</taxon>
    </lineage>
</organism>
<dbReference type="Proteomes" id="UP001055439">
    <property type="component" value="Chromosome 2"/>
</dbReference>
<dbReference type="AlphaFoldDB" id="A0A9E7F6U5"/>